<dbReference type="InterPro" id="IPR012677">
    <property type="entry name" value="Nucleotide-bd_a/b_plait_sf"/>
</dbReference>
<keyword evidence="1" id="KW-0809">Transit peptide</keyword>
<dbReference type="SUPFAM" id="SSF54928">
    <property type="entry name" value="RNA-binding domain, RBD"/>
    <property type="match status" value="1"/>
</dbReference>
<dbReference type="AlphaFoldDB" id="A0AAP0BVW5"/>
<dbReference type="Pfam" id="PF00076">
    <property type="entry name" value="RRM_1"/>
    <property type="match status" value="1"/>
</dbReference>
<evidence type="ECO:0000313" key="5">
    <source>
        <dbReference type="EMBL" id="KAK8951216.1"/>
    </source>
</evidence>
<dbReference type="InterPro" id="IPR054059">
    <property type="entry name" value="MORF/ORRM1/DAG-like_MORF"/>
</dbReference>
<reference evidence="5 6" key="1">
    <citation type="journal article" date="2022" name="Nat. Plants">
        <title>Genomes of leafy and leafless Platanthera orchids illuminate the evolution of mycoheterotrophy.</title>
        <authorList>
            <person name="Li M.H."/>
            <person name="Liu K.W."/>
            <person name="Li Z."/>
            <person name="Lu H.C."/>
            <person name="Ye Q.L."/>
            <person name="Zhang D."/>
            <person name="Wang J.Y."/>
            <person name="Li Y.F."/>
            <person name="Zhong Z.M."/>
            <person name="Liu X."/>
            <person name="Yu X."/>
            <person name="Liu D.K."/>
            <person name="Tu X.D."/>
            <person name="Liu B."/>
            <person name="Hao Y."/>
            <person name="Liao X.Y."/>
            <person name="Jiang Y.T."/>
            <person name="Sun W.H."/>
            <person name="Chen J."/>
            <person name="Chen Y.Q."/>
            <person name="Ai Y."/>
            <person name="Zhai J.W."/>
            <person name="Wu S.S."/>
            <person name="Zhou Z."/>
            <person name="Hsiao Y.Y."/>
            <person name="Wu W.L."/>
            <person name="Chen Y.Y."/>
            <person name="Lin Y.F."/>
            <person name="Hsu J.L."/>
            <person name="Li C.Y."/>
            <person name="Wang Z.W."/>
            <person name="Zhao X."/>
            <person name="Zhong W.Y."/>
            <person name="Ma X.K."/>
            <person name="Ma L."/>
            <person name="Huang J."/>
            <person name="Chen G.Z."/>
            <person name="Huang M.Z."/>
            <person name="Huang L."/>
            <person name="Peng D.H."/>
            <person name="Luo Y.B."/>
            <person name="Zou S.Q."/>
            <person name="Chen S.P."/>
            <person name="Lan S."/>
            <person name="Tsai W.C."/>
            <person name="Van de Peer Y."/>
            <person name="Liu Z.J."/>
        </authorList>
    </citation>
    <scope>NUCLEOTIDE SEQUENCE [LARGE SCALE GENOMIC DNA]</scope>
    <source>
        <strain evidence="5">Lor287</strain>
    </source>
</reference>
<gene>
    <name evidence="5" type="ORF">KSP39_PZI003095</name>
</gene>
<organism evidence="5 6">
    <name type="scientific">Platanthera zijinensis</name>
    <dbReference type="NCBI Taxonomy" id="2320716"/>
    <lineage>
        <taxon>Eukaryota</taxon>
        <taxon>Viridiplantae</taxon>
        <taxon>Streptophyta</taxon>
        <taxon>Embryophyta</taxon>
        <taxon>Tracheophyta</taxon>
        <taxon>Spermatophyta</taxon>
        <taxon>Magnoliopsida</taxon>
        <taxon>Liliopsida</taxon>
        <taxon>Asparagales</taxon>
        <taxon>Orchidaceae</taxon>
        <taxon>Orchidoideae</taxon>
        <taxon>Orchideae</taxon>
        <taxon>Orchidinae</taxon>
        <taxon>Platanthera</taxon>
    </lineage>
</organism>
<dbReference type="SMART" id="SM00360">
    <property type="entry name" value="RRM"/>
    <property type="match status" value="1"/>
</dbReference>
<dbReference type="EMBL" id="JBBWWQ010000003">
    <property type="protein sequence ID" value="KAK8951216.1"/>
    <property type="molecule type" value="Genomic_DNA"/>
</dbReference>
<dbReference type="InterPro" id="IPR039206">
    <property type="entry name" value="MORF/ORRM1/DAG-like"/>
</dbReference>
<dbReference type="Proteomes" id="UP001418222">
    <property type="component" value="Unassembled WGS sequence"/>
</dbReference>
<dbReference type="Gene3D" id="3.30.70.330">
    <property type="match status" value="1"/>
</dbReference>
<dbReference type="PANTHER" id="PTHR31346:SF11">
    <property type="entry name" value="ORGANELLE RRM DOMAIN-CONTAINING PROTEIN 1, CHLOROPLASTIC"/>
    <property type="match status" value="1"/>
</dbReference>
<dbReference type="PROSITE" id="PS50102">
    <property type="entry name" value="RRM"/>
    <property type="match status" value="1"/>
</dbReference>
<feature type="region of interest" description="Disordered" evidence="3">
    <location>
        <begin position="154"/>
        <end position="173"/>
    </location>
</feature>
<dbReference type="GO" id="GO:0003723">
    <property type="term" value="F:RNA binding"/>
    <property type="evidence" value="ECO:0007669"/>
    <property type="project" value="UniProtKB-UniRule"/>
</dbReference>
<evidence type="ECO:0000259" key="4">
    <source>
        <dbReference type="PROSITE" id="PS50102"/>
    </source>
</evidence>
<evidence type="ECO:0000256" key="2">
    <source>
        <dbReference type="PROSITE-ProRule" id="PRU00176"/>
    </source>
</evidence>
<feature type="domain" description="RRM" evidence="4">
    <location>
        <begin position="302"/>
        <end position="380"/>
    </location>
</feature>
<dbReference type="GO" id="GO:0080156">
    <property type="term" value="P:mitochondrial mRNA modification"/>
    <property type="evidence" value="ECO:0007669"/>
    <property type="project" value="TreeGrafter"/>
</dbReference>
<dbReference type="PANTHER" id="PTHR31346">
    <property type="entry name" value="MULTIPLE ORGANELLAR RNA EDITING FACTOR 2, CHLOROPLASTIC-RELATED-RELATED"/>
    <property type="match status" value="1"/>
</dbReference>
<keyword evidence="2" id="KW-0694">RNA-binding</keyword>
<dbReference type="InterPro" id="IPR000504">
    <property type="entry name" value="RRM_dom"/>
</dbReference>
<dbReference type="InterPro" id="IPR037045">
    <property type="entry name" value="S8pro/Inhibitor_I9_sf"/>
</dbReference>
<dbReference type="Gene3D" id="3.30.70.80">
    <property type="entry name" value="Peptidase S8 propeptide/proteinase inhibitor I9"/>
    <property type="match status" value="2"/>
</dbReference>
<sequence length="406" mass="45106">MAMEILRPLTFAGVSVADPYLLFPRFLPEIRTSVSLIKPRRRPSHSYPRLSTCACSSSHSGSLLSQPPEVSTPSTTRWMVLMEKPPIGGASKSDIVDYYVESLARVVGSEREAQMCIYDASCEADFGFCCDIDEGSSQELSRIPGVVSVRPDNTPVAGKKDYNHPSPSPADQSKLDLFTPKFSPLGKNYEYWIVRMQKPGVETVTKAQMVDYYAQILEKVLRNQQDAQVSIYHISWQNDLGFCCRIDEKCAKELSDVPGVLTVRPDLSFESENKNYKDSFGPLKSNGSHDSSDASLPDVKTKRLFVTGLSFYTSEKTLRAAFEGFGELVEVKVIMDKISKRSKGYAFIEYTTEEAAGAALKEMNGKIINGWMIIVDVARTNASGSFRIKEPNQTSSASLNQFNRLS</sequence>
<dbReference type="GO" id="GO:0016554">
    <property type="term" value="P:cytidine to uridine editing"/>
    <property type="evidence" value="ECO:0007669"/>
    <property type="project" value="InterPro"/>
</dbReference>
<evidence type="ECO:0000256" key="3">
    <source>
        <dbReference type="SAM" id="MobiDB-lite"/>
    </source>
</evidence>
<evidence type="ECO:0000256" key="1">
    <source>
        <dbReference type="ARBA" id="ARBA00022946"/>
    </source>
</evidence>
<dbReference type="InterPro" id="IPR035979">
    <property type="entry name" value="RBD_domain_sf"/>
</dbReference>
<keyword evidence="6" id="KW-1185">Reference proteome</keyword>
<accession>A0AAP0BVW5</accession>
<dbReference type="GO" id="GO:0005739">
    <property type="term" value="C:mitochondrion"/>
    <property type="evidence" value="ECO:0007669"/>
    <property type="project" value="TreeGrafter"/>
</dbReference>
<dbReference type="Pfam" id="PF21864">
    <property type="entry name" value="MORF_dom"/>
    <property type="match status" value="2"/>
</dbReference>
<comment type="caution">
    <text evidence="5">The sequence shown here is derived from an EMBL/GenBank/DDBJ whole genome shotgun (WGS) entry which is preliminary data.</text>
</comment>
<protein>
    <recommendedName>
        <fullName evidence="4">RRM domain-containing protein</fullName>
    </recommendedName>
</protein>
<evidence type="ECO:0000313" key="6">
    <source>
        <dbReference type="Proteomes" id="UP001418222"/>
    </source>
</evidence>
<proteinExistence type="predicted"/>
<name>A0AAP0BVW5_9ASPA</name>